<keyword evidence="4" id="KW-1185">Reference proteome</keyword>
<feature type="chain" id="PRO_5020705711" evidence="1">
    <location>
        <begin position="26"/>
        <end position="572"/>
    </location>
</feature>
<comment type="caution">
    <text evidence="3">The sequence shown here is derived from an EMBL/GenBank/DDBJ whole genome shotgun (WGS) entry which is preliminary data.</text>
</comment>
<dbReference type="RefSeq" id="WP_129920445.1">
    <property type="nucleotide sequence ID" value="NZ_SEWE01000011.1"/>
</dbReference>
<organism evidence="3 4">
    <name type="scientific">Hymenobacter persicinus</name>
    <dbReference type="NCBI Taxonomy" id="2025506"/>
    <lineage>
        <taxon>Bacteria</taxon>
        <taxon>Pseudomonadati</taxon>
        <taxon>Bacteroidota</taxon>
        <taxon>Cytophagia</taxon>
        <taxon>Cytophagales</taxon>
        <taxon>Hymenobacteraceae</taxon>
        <taxon>Hymenobacter</taxon>
    </lineage>
</organism>
<protein>
    <submittedName>
        <fullName evidence="3">T9SS type A sorting domain-containing protein</fullName>
    </submittedName>
</protein>
<accession>A0A4Q5LER3</accession>
<evidence type="ECO:0000313" key="4">
    <source>
        <dbReference type="Proteomes" id="UP000294155"/>
    </source>
</evidence>
<gene>
    <name evidence="3" type="ORF">EWM57_07100</name>
</gene>
<reference evidence="3 4" key="1">
    <citation type="submission" date="2019-02" db="EMBL/GenBank/DDBJ databases">
        <title>Bacterial novel species isolated from soil.</title>
        <authorList>
            <person name="Jung H.-Y."/>
        </authorList>
    </citation>
    <scope>NUCLEOTIDE SEQUENCE [LARGE SCALE GENOMIC DNA]</scope>
    <source>
        <strain evidence="3 4">1-3-3-3</strain>
    </source>
</reference>
<dbReference type="PANTHER" id="PTHR35580">
    <property type="entry name" value="CELL SURFACE GLYCOPROTEIN (S-LAYER PROTEIN)-LIKE PROTEIN"/>
    <property type="match status" value="1"/>
</dbReference>
<dbReference type="OrthoDB" id="870410at2"/>
<dbReference type="PANTHER" id="PTHR35580:SF1">
    <property type="entry name" value="PHYTASE-LIKE DOMAIN-CONTAINING PROTEIN"/>
    <property type="match status" value="1"/>
</dbReference>
<evidence type="ECO:0000256" key="1">
    <source>
        <dbReference type="SAM" id="SignalP"/>
    </source>
</evidence>
<dbReference type="Proteomes" id="UP000294155">
    <property type="component" value="Unassembled WGS sequence"/>
</dbReference>
<dbReference type="EMBL" id="SEWE01000011">
    <property type="protein sequence ID" value="RYU81001.1"/>
    <property type="molecule type" value="Genomic_DNA"/>
</dbReference>
<dbReference type="InterPro" id="IPR026444">
    <property type="entry name" value="Secre_tail"/>
</dbReference>
<evidence type="ECO:0000259" key="2">
    <source>
        <dbReference type="Pfam" id="PF18962"/>
    </source>
</evidence>
<keyword evidence="1" id="KW-0732">Signal</keyword>
<feature type="domain" description="Secretion system C-terminal sorting" evidence="2">
    <location>
        <begin position="500"/>
        <end position="567"/>
    </location>
</feature>
<feature type="signal peptide" evidence="1">
    <location>
        <begin position="1"/>
        <end position="25"/>
    </location>
</feature>
<dbReference type="NCBIfam" id="TIGR04183">
    <property type="entry name" value="Por_Secre_tail"/>
    <property type="match status" value="1"/>
</dbReference>
<proteinExistence type="predicted"/>
<name>A0A4Q5LER3_9BACT</name>
<dbReference type="Pfam" id="PF18962">
    <property type="entry name" value="Por_Secre_tail"/>
    <property type="match status" value="1"/>
</dbReference>
<sequence>MKHFTRLTGLAALAALAWPGPVAHAQTVPSWQQALLINQTPANLAEVAATALDANGNVYLAGSFLGTITIGNTTLSSTAGQDPDVFVAKWSPATNSFVWAQKAGGTGRDMATALAVNGSSVYVAGTFASTQASFGSFPLTNSTGVDDIFVAKLTDAGSSSSFGWATRAGGIGGDRATALAVSGADVYVAGAFDSPSAFFGTQTLNNAGSGSADAFVARLTDAGASASFTWATRAGGQLDDQATSLAVSGGSVYLSGFYRSITARFDNYTLINAATGGDIFVTRLAATDGAYTWVQRAGGTGHDVATALAVNGSSVYVAGYFSSPVADFGSLSLTNADASINAYADVFVTKLTDAGSTGSFVWAQRGGSRDTDIATALAVRGTDLYVSGYYAGSNTSFGATMLPNARANDVFVVRLTDDASMPGSFVWALAAGGTGGDAAKTLAVRGTSVYVAGVVTPPATFGALALTNPASSDGATFLAVLNDPVTLAAKSARALPGLALYPNPARGAATLQLPAGVGSATLTLLDALGRVVRSGSVTERQHELSLAGLAPGLYTLRVQAAGQVATRSLAVE</sequence>
<evidence type="ECO:0000313" key="3">
    <source>
        <dbReference type="EMBL" id="RYU81001.1"/>
    </source>
</evidence>
<dbReference type="InterPro" id="IPR052918">
    <property type="entry name" value="Motility_Chemotaxis_Reg"/>
</dbReference>
<dbReference type="AlphaFoldDB" id="A0A4Q5LER3"/>